<keyword evidence="1" id="KW-1133">Transmembrane helix</keyword>
<feature type="transmembrane region" description="Helical" evidence="1">
    <location>
        <begin position="96"/>
        <end position="115"/>
    </location>
</feature>
<proteinExistence type="predicted"/>
<keyword evidence="1" id="KW-0812">Transmembrane</keyword>
<accession>A0ABQ6Q536</accession>
<reference evidence="2 3" key="1">
    <citation type="submission" date="2023-08" db="EMBL/GenBank/DDBJ databases">
        <title>Draft genome sequence of Algoriphagus taiwanensis.</title>
        <authorList>
            <person name="Takatani N."/>
            <person name="Hosokawa M."/>
            <person name="Sawabe T."/>
        </authorList>
    </citation>
    <scope>NUCLEOTIDE SEQUENCE [LARGE SCALE GENOMIC DNA]</scope>
    <source>
        <strain evidence="2 3">JCM 19755</strain>
    </source>
</reference>
<dbReference type="EMBL" id="BTPE01000013">
    <property type="protein sequence ID" value="GMQ34981.1"/>
    <property type="molecule type" value="Genomic_DNA"/>
</dbReference>
<keyword evidence="1" id="KW-0472">Membrane</keyword>
<comment type="caution">
    <text evidence="2">The sequence shown here is derived from an EMBL/GenBank/DDBJ whole genome shotgun (WGS) entry which is preliminary data.</text>
</comment>
<sequence length="151" mass="17557">MKLSKILLPHRFKLVGWILLGPFAVLTYMAAFNEFTFDWLDVGTQSLSSAFNFEDKNLTNEVAILGILVSLFLVSFSREKEEDEFIQKIRLDSLLIACYGYFLINVLGTLIFFGLDYLSFIFFNMFTIPVLFLVRFHWVLMKEQKNLDLAS</sequence>
<feature type="transmembrane region" description="Helical" evidence="1">
    <location>
        <begin position="121"/>
        <end position="140"/>
    </location>
</feature>
<protein>
    <submittedName>
        <fullName evidence="2">Uncharacterized protein</fullName>
    </submittedName>
</protein>
<name>A0ABQ6Q536_9BACT</name>
<keyword evidence="3" id="KW-1185">Reference proteome</keyword>
<gene>
    <name evidence="2" type="ORF">Ataiwa_32540</name>
</gene>
<evidence type="ECO:0000313" key="2">
    <source>
        <dbReference type="EMBL" id="GMQ34981.1"/>
    </source>
</evidence>
<evidence type="ECO:0000313" key="3">
    <source>
        <dbReference type="Proteomes" id="UP001307705"/>
    </source>
</evidence>
<organism evidence="2 3">
    <name type="scientific">Algoriphagus taiwanensis</name>
    <dbReference type="NCBI Taxonomy" id="1445656"/>
    <lineage>
        <taxon>Bacteria</taxon>
        <taxon>Pseudomonadati</taxon>
        <taxon>Bacteroidota</taxon>
        <taxon>Cytophagia</taxon>
        <taxon>Cytophagales</taxon>
        <taxon>Cyclobacteriaceae</taxon>
        <taxon>Algoriphagus</taxon>
    </lineage>
</organism>
<dbReference type="RefSeq" id="WP_338229807.1">
    <property type="nucleotide sequence ID" value="NZ_BTPE01000013.1"/>
</dbReference>
<feature type="transmembrane region" description="Helical" evidence="1">
    <location>
        <begin position="58"/>
        <end position="76"/>
    </location>
</feature>
<evidence type="ECO:0000256" key="1">
    <source>
        <dbReference type="SAM" id="Phobius"/>
    </source>
</evidence>
<feature type="transmembrane region" description="Helical" evidence="1">
    <location>
        <begin position="12"/>
        <end position="31"/>
    </location>
</feature>
<dbReference type="Proteomes" id="UP001307705">
    <property type="component" value="Unassembled WGS sequence"/>
</dbReference>